<accession>A0A4V6RSX5</accession>
<dbReference type="Proteomes" id="UP000306477">
    <property type="component" value="Unassembled WGS sequence"/>
</dbReference>
<reference evidence="1 2" key="1">
    <citation type="journal article" date="2019" name="Indoor Air">
        <title>Impacts of indoor surface finishes on bacterial viability.</title>
        <authorList>
            <person name="Hu J."/>
            <person name="Maamar S.B."/>
            <person name="Glawe A.J."/>
            <person name="Gottel N."/>
            <person name="Gilbert J.A."/>
            <person name="Hartmann E.M."/>
        </authorList>
    </citation>
    <scope>NUCLEOTIDE SEQUENCE [LARGE SCALE GENOMIC DNA]</scope>
    <source>
        <strain evidence="1 2">AF060A6</strain>
    </source>
</reference>
<dbReference type="InterPro" id="IPR035903">
    <property type="entry name" value="HesB-like_dom_sf"/>
</dbReference>
<sequence>MEMTISDAALRWFKEDVSVKQGDSVRFYPMFYGTSPVQEKYSLAFSTHDEPIQIHTSQKVEDIMFYVEDDDIWFFNGHNLIVDYNPDKDELEYQYPKP</sequence>
<dbReference type="SUPFAM" id="SSF89360">
    <property type="entry name" value="HesB-like domain"/>
    <property type="match status" value="1"/>
</dbReference>
<evidence type="ECO:0000313" key="2">
    <source>
        <dbReference type="Proteomes" id="UP000306477"/>
    </source>
</evidence>
<dbReference type="OrthoDB" id="1645729at2"/>
<organism evidence="1 2">
    <name type="scientific">Bacillus timonensis</name>
    <dbReference type="NCBI Taxonomy" id="1033734"/>
    <lineage>
        <taxon>Bacteria</taxon>
        <taxon>Bacillati</taxon>
        <taxon>Bacillota</taxon>
        <taxon>Bacilli</taxon>
        <taxon>Bacillales</taxon>
        <taxon>Bacillaceae</taxon>
        <taxon>Bacillus</taxon>
    </lineage>
</organism>
<protein>
    <submittedName>
        <fullName evidence="1">HesB/YadR/YfhF family protein</fullName>
    </submittedName>
</protein>
<dbReference type="EMBL" id="SLUB01000005">
    <property type="protein sequence ID" value="THE14153.1"/>
    <property type="molecule type" value="Genomic_DNA"/>
</dbReference>
<gene>
    <name evidence="1" type="ORF">E1I69_04900</name>
</gene>
<dbReference type="AlphaFoldDB" id="A0A4V6RSX5"/>
<comment type="caution">
    <text evidence="1">The sequence shown here is derived from an EMBL/GenBank/DDBJ whole genome shotgun (WGS) entry which is preliminary data.</text>
</comment>
<dbReference type="STRING" id="1033734.GCA_000285535_01826"/>
<evidence type="ECO:0000313" key="1">
    <source>
        <dbReference type="EMBL" id="THE14153.1"/>
    </source>
</evidence>
<proteinExistence type="predicted"/>
<name>A0A4V6RSX5_9BACI</name>
<keyword evidence="2" id="KW-1185">Reference proteome</keyword>
<dbReference type="RefSeq" id="WP_136378480.1">
    <property type="nucleotide sequence ID" value="NZ_SLUB01000005.1"/>
</dbReference>